<proteinExistence type="predicted"/>
<accession>A0A1I8M577</accession>
<dbReference type="GeneID" id="101891595"/>
<feature type="signal peptide" evidence="1">
    <location>
        <begin position="1"/>
        <end position="18"/>
    </location>
</feature>
<dbReference type="KEGG" id="mde:101891595"/>
<dbReference type="eggNOG" id="ENOG502T80F">
    <property type="taxonomic scope" value="Eukaryota"/>
</dbReference>
<keyword evidence="3" id="KW-1185">Reference proteome</keyword>
<dbReference type="EnsemblMetazoa" id="MDOA001362-RA">
    <property type="protein sequence ID" value="MDOA001362-PA"/>
    <property type="gene ID" value="MDOA001362"/>
</dbReference>
<protein>
    <submittedName>
        <fullName evidence="4">RNA polymerase II degradation factor 1</fullName>
    </submittedName>
</protein>
<dbReference type="VEuPathDB" id="VectorBase:MDOMA2_006290"/>
<dbReference type="VEuPathDB" id="VectorBase:MDOA001362"/>
<keyword evidence="1" id="KW-0732">Signal</keyword>
<dbReference type="RefSeq" id="XP_005185883.1">
    <property type="nucleotide sequence ID" value="XM_005185826.3"/>
</dbReference>
<feature type="chain" id="PRO_5044559857" evidence="1">
    <location>
        <begin position="19"/>
        <end position="216"/>
    </location>
</feature>
<dbReference type="OrthoDB" id="8033611at2759"/>
<sequence>MWKYCLLVCVVTVCGVHSYAPNPEGYYHYPAPPKTQQFIQPQPKPLQYAQTYQNQYQRSYQTQQSQVQPLFFPQANQQQQQQQGAYSYFNSAAASSPSSSSKSLAFPSSVISQQFTSPALDNAAFNMALTSQGYTTGATSAALKKAPSALGSSSSTALLEATPSSSGKSLNVKLPLPFNITPLNIAPLPLQAGAPYAKLPNAVTSYGTTYPQRRRR</sequence>
<reference evidence="2" key="1">
    <citation type="submission" date="2020-05" db="UniProtKB">
        <authorList>
            <consortium name="EnsemblMetazoa"/>
        </authorList>
    </citation>
    <scope>IDENTIFICATION</scope>
    <source>
        <strain evidence="2">Aabys</strain>
    </source>
</reference>
<evidence type="ECO:0000256" key="1">
    <source>
        <dbReference type="SAM" id="SignalP"/>
    </source>
</evidence>
<reference evidence="4" key="2">
    <citation type="submission" date="2025-04" db="UniProtKB">
        <authorList>
            <consortium name="RefSeq"/>
        </authorList>
    </citation>
    <scope>IDENTIFICATION</scope>
    <source>
        <strain evidence="4">Aabys</strain>
    </source>
</reference>
<evidence type="ECO:0000313" key="4">
    <source>
        <dbReference type="RefSeq" id="XP_005185883.1"/>
    </source>
</evidence>
<organism evidence="2">
    <name type="scientific">Musca domestica</name>
    <name type="common">House fly</name>
    <dbReference type="NCBI Taxonomy" id="7370"/>
    <lineage>
        <taxon>Eukaryota</taxon>
        <taxon>Metazoa</taxon>
        <taxon>Ecdysozoa</taxon>
        <taxon>Arthropoda</taxon>
        <taxon>Hexapoda</taxon>
        <taxon>Insecta</taxon>
        <taxon>Pterygota</taxon>
        <taxon>Neoptera</taxon>
        <taxon>Endopterygota</taxon>
        <taxon>Diptera</taxon>
        <taxon>Brachycera</taxon>
        <taxon>Muscomorpha</taxon>
        <taxon>Muscoidea</taxon>
        <taxon>Muscidae</taxon>
        <taxon>Musca</taxon>
    </lineage>
</organism>
<dbReference type="Proteomes" id="UP001652621">
    <property type="component" value="Unplaced"/>
</dbReference>
<gene>
    <name evidence="2" type="primary">101891595</name>
    <name evidence="4" type="synonym">LOC101891595</name>
</gene>
<dbReference type="AlphaFoldDB" id="A0A1I8M577"/>
<evidence type="ECO:0000313" key="3">
    <source>
        <dbReference type="Proteomes" id="UP001652621"/>
    </source>
</evidence>
<name>A0A1I8M577_MUSDO</name>
<evidence type="ECO:0000313" key="2">
    <source>
        <dbReference type="EnsemblMetazoa" id="MDOA001362-PA"/>
    </source>
</evidence>